<evidence type="ECO:0000313" key="2">
    <source>
        <dbReference type="Proteomes" id="UP000735302"/>
    </source>
</evidence>
<dbReference type="Proteomes" id="UP000735302">
    <property type="component" value="Unassembled WGS sequence"/>
</dbReference>
<dbReference type="EMBL" id="BLXT01005260">
    <property type="protein sequence ID" value="GFO21483.1"/>
    <property type="molecule type" value="Genomic_DNA"/>
</dbReference>
<keyword evidence="2" id="KW-1185">Reference proteome</keyword>
<evidence type="ECO:0000313" key="1">
    <source>
        <dbReference type="EMBL" id="GFO21483.1"/>
    </source>
</evidence>
<protein>
    <submittedName>
        <fullName evidence="1">Uncharacterized protein</fullName>
    </submittedName>
</protein>
<sequence length="71" mass="7979">MQMLVADFKKDHDNLQIFAACDDLVEADRDAEFLHRLALAQESRGVVSRTGVLGLDRGLLEPWNNAVKNIK</sequence>
<organism evidence="1 2">
    <name type="scientific">Plakobranchus ocellatus</name>
    <dbReference type="NCBI Taxonomy" id="259542"/>
    <lineage>
        <taxon>Eukaryota</taxon>
        <taxon>Metazoa</taxon>
        <taxon>Spiralia</taxon>
        <taxon>Lophotrochozoa</taxon>
        <taxon>Mollusca</taxon>
        <taxon>Gastropoda</taxon>
        <taxon>Heterobranchia</taxon>
        <taxon>Euthyneura</taxon>
        <taxon>Panpulmonata</taxon>
        <taxon>Sacoglossa</taxon>
        <taxon>Placobranchoidea</taxon>
        <taxon>Plakobranchidae</taxon>
        <taxon>Plakobranchus</taxon>
    </lineage>
</organism>
<reference evidence="1 2" key="1">
    <citation type="journal article" date="2021" name="Elife">
        <title>Chloroplast acquisition without the gene transfer in kleptoplastic sea slugs, Plakobranchus ocellatus.</title>
        <authorList>
            <person name="Maeda T."/>
            <person name="Takahashi S."/>
            <person name="Yoshida T."/>
            <person name="Shimamura S."/>
            <person name="Takaki Y."/>
            <person name="Nagai Y."/>
            <person name="Toyoda A."/>
            <person name="Suzuki Y."/>
            <person name="Arimoto A."/>
            <person name="Ishii H."/>
            <person name="Satoh N."/>
            <person name="Nishiyama T."/>
            <person name="Hasebe M."/>
            <person name="Maruyama T."/>
            <person name="Minagawa J."/>
            <person name="Obokata J."/>
            <person name="Shigenobu S."/>
        </authorList>
    </citation>
    <scope>NUCLEOTIDE SEQUENCE [LARGE SCALE GENOMIC DNA]</scope>
</reference>
<gene>
    <name evidence="1" type="ORF">PoB_004798800</name>
</gene>
<proteinExistence type="predicted"/>
<dbReference type="AlphaFoldDB" id="A0AAV4BQS6"/>
<accession>A0AAV4BQS6</accession>
<name>A0AAV4BQS6_9GAST</name>
<comment type="caution">
    <text evidence="1">The sequence shown here is derived from an EMBL/GenBank/DDBJ whole genome shotgun (WGS) entry which is preliminary data.</text>
</comment>